<reference evidence="3" key="1">
    <citation type="submission" date="2011-01" db="EMBL/GenBank/DDBJ databases">
        <title>Complete sequence of chromosome of Acidobacterium sp. MP5ACTX9.</title>
        <authorList>
            <consortium name="US DOE Joint Genome Institute"/>
            <person name="Lucas S."/>
            <person name="Copeland A."/>
            <person name="Lapidus A."/>
            <person name="Cheng J.-F."/>
            <person name="Goodwin L."/>
            <person name="Pitluck S."/>
            <person name="Teshima H."/>
            <person name="Detter J.C."/>
            <person name="Han C."/>
            <person name="Tapia R."/>
            <person name="Land M."/>
            <person name="Hauser L."/>
            <person name="Kyrpides N."/>
            <person name="Ivanova N."/>
            <person name="Ovchinnikova G."/>
            <person name="Pagani I."/>
            <person name="Rawat S.R."/>
            <person name="Mannisto M."/>
            <person name="Haggblom M.M."/>
            <person name="Woyke T."/>
        </authorList>
    </citation>
    <scope>NUCLEOTIDE SEQUENCE [LARGE SCALE GENOMIC DNA]</scope>
    <source>
        <strain evidence="3">MP5ACTX9</strain>
    </source>
</reference>
<dbReference type="AlphaFoldDB" id="E8X2E7"/>
<name>E8X2E7_GRATM</name>
<dbReference type="HOGENOM" id="CLU_760229_0_0_0"/>
<evidence type="ECO:0000313" key="3">
    <source>
        <dbReference type="Proteomes" id="UP000000343"/>
    </source>
</evidence>
<proteinExistence type="predicted"/>
<accession>E8X2E7</accession>
<protein>
    <recommendedName>
        <fullName evidence="1">TniQ domain-containing protein</fullName>
    </recommendedName>
</protein>
<dbReference type="PaxDb" id="1198114-AciX9_1016"/>
<evidence type="ECO:0000259" key="1">
    <source>
        <dbReference type="Pfam" id="PF06527"/>
    </source>
</evidence>
<dbReference type="Proteomes" id="UP000000343">
    <property type="component" value="Chromosome"/>
</dbReference>
<organism evidence="3">
    <name type="scientific">Granulicella tundricola (strain ATCC BAA-1859 / DSM 23138 / MP5ACTX9)</name>
    <dbReference type="NCBI Taxonomy" id="1198114"/>
    <lineage>
        <taxon>Bacteria</taxon>
        <taxon>Pseudomonadati</taxon>
        <taxon>Acidobacteriota</taxon>
        <taxon>Terriglobia</taxon>
        <taxon>Terriglobales</taxon>
        <taxon>Acidobacteriaceae</taxon>
        <taxon>Granulicella</taxon>
    </lineage>
</organism>
<evidence type="ECO:0000313" key="2">
    <source>
        <dbReference type="EMBL" id="ADW68079.1"/>
    </source>
</evidence>
<dbReference type="EMBL" id="CP002480">
    <property type="protein sequence ID" value="ADW68079.1"/>
    <property type="molecule type" value="Genomic_DNA"/>
</dbReference>
<feature type="domain" description="TniQ" evidence="1">
    <location>
        <begin position="84"/>
        <end position="121"/>
    </location>
</feature>
<dbReference type="InterPro" id="IPR009492">
    <property type="entry name" value="TniQ"/>
</dbReference>
<gene>
    <name evidence="2" type="ordered locus">AciX9_1016</name>
</gene>
<keyword evidence="3" id="KW-1185">Reference proteome</keyword>
<sequence length="364" mass="40901">MGSVKAFDEYPSFDSSDFDQLLPPALIACLADNLSFSPDFLLKASLVRFSEKFQEPHQSEITKWLLPRPKLLSGKGGHFRGSHFQGGGQYCPLCLDQADPYLHISWRFSFVTVCSLHKRVLSDRCPHCIAPVDTAKPAQFLDCADVRLHLRCKYCEGDLRGGSIDEVQGLSSNSMQSILQLQDDHLSLALNRHDNSDQISDYFAILHWAINSQLLNGNWKARPVRSEVLWMSQAPVRFLREVTEDCEVQDLGPLHLRASFKSLTAVTRAKLLSNCAEMLGRWPVNLRELATHFAGIRSSLRDSRSKLPNWVLPTLDCSVELPNRGPFRISLAQKVRSSVSGPTSPNHSVKPQICSDLSKRTLKY</sequence>
<dbReference type="KEGG" id="acm:AciX9_1016"/>
<dbReference type="Pfam" id="PF06527">
    <property type="entry name" value="TniQ"/>
    <property type="match status" value="1"/>
</dbReference>